<feature type="region of interest" description="Disordered" evidence="1">
    <location>
        <begin position="27"/>
        <end position="63"/>
    </location>
</feature>
<dbReference type="PROSITE" id="PS51257">
    <property type="entry name" value="PROKAR_LIPOPROTEIN"/>
    <property type="match status" value="1"/>
</dbReference>
<name>K7WVG6_9NEOB</name>
<feature type="signal peptide" evidence="2">
    <location>
        <begin position="1"/>
        <end position="22"/>
    </location>
</feature>
<organism evidence="3">
    <name type="scientific">Zhangixalus duboisi</name>
    <name type="common">Dubois' whipping frog</name>
    <dbReference type="NCBI Taxonomy" id="462329"/>
    <lineage>
        <taxon>Eukaryota</taxon>
        <taxon>Metazoa</taxon>
        <taxon>Chordata</taxon>
        <taxon>Craniata</taxon>
        <taxon>Vertebrata</taxon>
        <taxon>Euteleostomi</taxon>
        <taxon>Amphibia</taxon>
        <taxon>Batrachia</taxon>
        <taxon>Anura</taxon>
        <taxon>Neobatrachia</taxon>
        <taxon>Ranoidea</taxon>
        <taxon>Rhacophoridae</taxon>
        <taxon>Rhacophorinae</taxon>
        <taxon>Zhangixalus</taxon>
    </lineage>
</organism>
<feature type="chain" id="PRO_5003912767" evidence="2">
    <location>
        <begin position="23"/>
        <end position="83"/>
    </location>
</feature>
<dbReference type="EMBL" id="JQ782180">
    <property type="protein sequence ID" value="AFX67045.1"/>
    <property type="molecule type" value="mRNA"/>
</dbReference>
<feature type="compositionally biased region" description="Basic and acidic residues" evidence="1">
    <location>
        <begin position="27"/>
        <end position="39"/>
    </location>
</feature>
<evidence type="ECO:0000313" key="3">
    <source>
        <dbReference type="EMBL" id="AFX67045.1"/>
    </source>
</evidence>
<proteinExistence type="evidence at transcript level"/>
<dbReference type="AlphaFoldDB" id="K7WVG6"/>
<evidence type="ECO:0000256" key="2">
    <source>
        <dbReference type="SAM" id="SignalP"/>
    </source>
</evidence>
<evidence type="ECO:0000256" key="1">
    <source>
        <dbReference type="SAM" id="MobiDB-lite"/>
    </source>
</evidence>
<reference evidence="3" key="1">
    <citation type="journal article" date="2012" name="Biochimie">
        <title>A novel frog skin peptide containing function to induce muscle relaxation.</title>
        <authorList>
            <person name="Meng P."/>
            <person name="Wei L."/>
            <person name="Yang S."/>
            <person name="Liu H."/>
            <person name="Liu R."/>
            <person name="Lai R."/>
        </authorList>
    </citation>
    <scope>NUCLEOTIDE SEQUENCE</scope>
    <source>
        <tissue evidence="3">Skin</tissue>
    </source>
</reference>
<protein>
    <submittedName>
        <fullName evidence="3">Polypedarelaxin-1</fullName>
    </submittedName>
</protein>
<feature type="compositionally biased region" description="Acidic residues" evidence="1">
    <location>
        <begin position="40"/>
        <end position="56"/>
    </location>
</feature>
<keyword evidence="2" id="KW-0732">Signal</keyword>
<sequence>MFLLKKSILLLLFLGLVSFSACNQRGEHYEREVDEKNTGEDEDDEGEEEDEEEEIGEERSKRQGGLLGKVSNLANDALGILPI</sequence>
<accession>K7WVG6</accession>